<dbReference type="SUPFAM" id="SSF47616">
    <property type="entry name" value="GST C-terminal domain-like"/>
    <property type="match status" value="1"/>
</dbReference>
<dbReference type="EMBL" id="KN817537">
    <property type="protein sequence ID" value="KJA24357.1"/>
    <property type="molecule type" value="Genomic_DNA"/>
</dbReference>
<dbReference type="Pfam" id="PF13409">
    <property type="entry name" value="GST_N_2"/>
    <property type="match status" value="1"/>
</dbReference>
<reference evidence="3" key="1">
    <citation type="submission" date="2014-04" db="EMBL/GenBank/DDBJ databases">
        <title>Evolutionary Origins and Diversification of the Mycorrhizal Mutualists.</title>
        <authorList>
            <consortium name="DOE Joint Genome Institute"/>
            <consortium name="Mycorrhizal Genomics Consortium"/>
            <person name="Kohler A."/>
            <person name="Kuo A."/>
            <person name="Nagy L.G."/>
            <person name="Floudas D."/>
            <person name="Copeland A."/>
            <person name="Barry K.W."/>
            <person name="Cichocki N."/>
            <person name="Veneault-Fourrey C."/>
            <person name="LaButti K."/>
            <person name="Lindquist E.A."/>
            <person name="Lipzen A."/>
            <person name="Lundell T."/>
            <person name="Morin E."/>
            <person name="Murat C."/>
            <person name="Riley R."/>
            <person name="Ohm R."/>
            <person name="Sun H."/>
            <person name="Tunlid A."/>
            <person name="Henrissat B."/>
            <person name="Grigoriev I.V."/>
            <person name="Hibbett D.S."/>
            <person name="Martin F."/>
        </authorList>
    </citation>
    <scope>NUCLEOTIDE SEQUENCE [LARGE SCALE GENOMIC DNA]</scope>
    <source>
        <strain evidence="3">FD-334 SS-4</strain>
    </source>
</reference>
<feature type="domain" description="GST N-terminal" evidence="1">
    <location>
        <begin position="8"/>
        <end position="99"/>
    </location>
</feature>
<accession>A0A0D2LAT9</accession>
<dbReference type="InterPro" id="IPR036282">
    <property type="entry name" value="Glutathione-S-Trfase_C_sf"/>
</dbReference>
<sequence length="248" mass="27657">MTIIFYDIPSTLPGNAWSPNTWKVRYVLNYKGIAYKTEWVEYPDIEAHAKKLGIAPTSKKADGTPSYTLPAIHDTTTGAYISDSFPIVEYLEKTFPNTPSVFPAHTHGLQATFDGAFVDGALTPLFQFILPATCPKLNPRSEEYFRRTREATFGKPLEEVVPKGDAGVTEWAKFKDGLGKVDTWYAKSGGPFLLGSTVSWADLDVAAWLIWLKVVWGEESTQWKDIASWQGGRWGALIANLKQYQTVV</sequence>
<gene>
    <name evidence="2" type="ORF">HYPSUDRAFT_38787</name>
</gene>
<dbReference type="CDD" id="cd03038">
    <property type="entry name" value="GST_N_etherase_LigE"/>
    <property type="match status" value="1"/>
</dbReference>
<dbReference type="STRING" id="945553.A0A0D2LAT9"/>
<proteinExistence type="predicted"/>
<dbReference type="Gene3D" id="1.20.1050.10">
    <property type="match status" value="1"/>
</dbReference>
<dbReference type="SUPFAM" id="SSF52833">
    <property type="entry name" value="Thioredoxin-like"/>
    <property type="match status" value="1"/>
</dbReference>
<dbReference type="PROSITE" id="PS50404">
    <property type="entry name" value="GST_NTER"/>
    <property type="match status" value="1"/>
</dbReference>
<dbReference type="PANTHER" id="PTHR43968:SF6">
    <property type="entry name" value="GLUTATHIONE S-TRANSFERASE OMEGA"/>
    <property type="match status" value="1"/>
</dbReference>
<dbReference type="InterPro" id="IPR036249">
    <property type="entry name" value="Thioredoxin-like_sf"/>
</dbReference>
<dbReference type="OMA" id="INSWMAK"/>
<dbReference type="GO" id="GO:0005737">
    <property type="term" value="C:cytoplasm"/>
    <property type="evidence" value="ECO:0007669"/>
    <property type="project" value="TreeGrafter"/>
</dbReference>
<dbReference type="InterPro" id="IPR050983">
    <property type="entry name" value="GST_Omega/HSP26"/>
</dbReference>
<dbReference type="AlphaFoldDB" id="A0A0D2LAT9"/>
<dbReference type="Proteomes" id="UP000054270">
    <property type="component" value="Unassembled WGS sequence"/>
</dbReference>
<dbReference type="InterPro" id="IPR004045">
    <property type="entry name" value="Glutathione_S-Trfase_N"/>
</dbReference>
<dbReference type="InterPro" id="IPR054416">
    <property type="entry name" value="GST_UstS-like_C"/>
</dbReference>
<dbReference type="PANTHER" id="PTHR43968">
    <property type="match status" value="1"/>
</dbReference>
<evidence type="ECO:0000259" key="1">
    <source>
        <dbReference type="PROSITE" id="PS50404"/>
    </source>
</evidence>
<protein>
    <recommendedName>
        <fullName evidence="1">GST N-terminal domain-containing protein</fullName>
    </recommendedName>
</protein>
<dbReference type="Pfam" id="PF22041">
    <property type="entry name" value="GST_C_7"/>
    <property type="match status" value="1"/>
</dbReference>
<dbReference type="Gene3D" id="3.40.30.10">
    <property type="entry name" value="Glutaredoxin"/>
    <property type="match status" value="1"/>
</dbReference>
<dbReference type="OrthoDB" id="4951845at2759"/>
<organism evidence="2 3">
    <name type="scientific">Hypholoma sublateritium (strain FD-334 SS-4)</name>
    <dbReference type="NCBI Taxonomy" id="945553"/>
    <lineage>
        <taxon>Eukaryota</taxon>
        <taxon>Fungi</taxon>
        <taxon>Dikarya</taxon>
        <taxon>Basidiomycota</taxon>
        <taxon>Agaricomycotina</taxon>
        <taxon>Agaricomycetes</taxon>
        <taxon>Agaricomycetidae</taxon>
        <taxon>Agaricales</taxon>
        <taxon>Agaricineae</taxon>
        <taxon>Strophariaceae</taxon>
        <taxon>Hypholoma</taxon>
    </lineage>
</organism>
<evidence type="ECO:0000313" key="3">
    <source>
        <dbReference type="Proteomes" id="UP000054270"/>
    </source>
</evidence>
<evidence type="ECO:0000313" key="2">
    <source>
        <dbReference type="EMBL" id="KJA24357.1"/>
    </source>
</evidence>
<name>A0A0D2LAT9_HYPSF</name>
<keyword evidence="3" id="KW-1185">Reference proteome</keyword>